<dbReference type="EMBL" id="VUNG01000073">
    <property type="protein sequence ID" value="MST86005.1"/>
    <property type="molecule type" value="Genomic_DNA"/>
</dbReference>
<protein>
    <recommendedName>
        <fullName evidence="1">Peptidase C39 domain-containing protein</fullName>
    </recommendedName>
</protein>
<dbReference type="Gene3D" id="3.20.20.70">
    <property type="entry name" value="Aldolase class I"/>
    <property type="match status" value="1"/>
</dbReference>
<dbReference type="Pfam" id="PF03412">
    <property type="entry name" value="Peptidase_C39"/>
    <property type="match status" value="1"/>
</dbReference>
<dbReference type="Gene3D" id="3.90.70.10">
    <property type="entry name" value="Cysteine proteinases"/>
    <property type="match status" value="1"/>
</dbReference>
<dbReference type="GO" id="GO:0016020">
    <property type="term" value="C:membrane"/>
    <property type="evidence" value="ECO:0007669"/>
    <property type="project" value="InterPro"/>
</dbReference>
<evidence type="ECO:0000313" key="2">
    <source>
        <dbReference type="EMBL" id="MST86005.1"/>
    </source>
</evidence>
<dbReference type="GO" id="GO:0005524">
    <property type="term" value="F:ATP binding"/>
    <property type="evidence" value="ECO:0007669"/>
    <property type="project" value="InterPro"/>
</dbReference>
<feature type="domain" description="Peptidase C39" evidence="1">
    <location>
        <begin position="4"/>
        <end position="52"/>
    </location>
</feature>
<gene>
    <name evidence="2" type="ORF">FYJ73_15260</name>
</gene>
<organism evidence="2 3">
    <name type="scientific">Hallella mizrahii</name>
    <dbReference type="NCBI Taxonomy" id="2606637"/>
    <lineage>
        <taxon>Bacteria</taxon>
        <taxon>Pseudomonadati</taxon>
        <taxon>Bacteroidota</taxon>
        <taxon>Bacteroidia</taxon>
        <taxon>Bacteroidales</taxon>
        <taxon>Prevotellaceae</taxon>
        <taxon>Hallella</taxon>
    </lineage>
</organism>
<dbReference type="GO" id="GO:0008233">
    <property type="term" value="F:peptidase activity"/>
    <property type="evidence" value="ECO:0007669"/>
    <property type="project" value="InterPro"/>
</dbReference>
<dbReference type="Proteomes" id="UP000438914">
    <property type="component" value="Unassembled WGS sequence"/>
</dbReference>
<dbReference type="GO" id="GO:0006508">
    <property type="term" value="P:proteolysis"/>
    <property type="evidence" value="ECO:0007669"/>
    <property type="project" value="InterPro"/>
</dbReference>
<sequence>MTGFPYIHQPDSMMCGIACLKMVCRYYDNDLSMERLSELCHATAEGVSLLGIFGHNPFESDECVNCNVFPICGGGCPIDRNKNWGQNKKYCSIYKRNLSEILPDFYKYEYSSK</sequence>
<comment type="caution">
    <text evidence="2">The sequence shown here is derived from an EMBL/GenBank/DDBJ whole genome shotgun (WGS) entry which is preliminary data.</text>
</comment>
<proteinExistence type="predicted"/>
<name>A0A7K0KKP0_9BACT</name>
<keyword evidence="3" id="KW-1185">Reference proteome</keyword>
<reference evidence="2 3" key="1">
    <citation type="submission" date="2019-08" db="EMBL/GenBank/DDBJ databases">
        <title>In-depth cultivation of the pig gut microbiome towards novel bacterial diversity and tailored functional studies.</title>
        <authorList>
            <person name="Wylensek D."/>
            <person name="Hitch T.C.A."/>
            <person name="Clavel T."/>
        </authorList>
    </citation>
    <scope>NUCLEOTIDE SEQUENCE [LARGE SCALE GENOMIC DNA]</scope>
    <source>
        <strain evidence="2 3">LKV-178-WT-2A</strain>
    </source>
</reference>
<dbReference type="RefSeq" id="WP_154535600.1">
    <property type="nucleotide sequence ID" value="NZ_VUNG01000073.1"/>
</dbReference>
<evidence type="ECO:0000313" key="3">
    <source>
        <dbReference type="Proteomes" id="UP000438914"/>
    </source>
</evidence>
<dbReference type="InterPro" id="IPR005074">
    <property type="entry name" value="Peptidase_C39"/>
</dbReference>
<accession>A0A7K0KKP0</accession>
<evidence type="ECO:0000259" key="1">
    <source>
        <dbReference type="Pfam" id="PF03412"/>
    </source>
</evidence>
<dbReference type="InterPro" id="IPR013785">
    <property type="entry name" value="Aldolase_TIM"/>
</dbReference>
<dbReference type="AlphaFoldDB" id="A0A7K0KKP0"/>